<reference evidence="2" key="1">
    <citation type="journal article" date="2011" name="Nature">
        <title>Genome sequence and analysis of the tuber crop potato.</title>
        <authorList>
            <consortium name="The Potato Genome Sequencing Consortium"/>
        </authorList>
    </citation>
    <scope>NUCLEOTIDE SEQUENCE [LARGE SCALE GENOMIC DNA]</scope>
    <source>
        <strain evidence="2">cv. DM1-3 516 R44</strain>
    </source>
</reference>
<keyword evidence="2" id="KW-1185">Reference proteome</keyword>
<dbReference type="HOGENOM" id="CLU_2403801_0_0_1"/>
<accession>M1DFD9</accession>
<dbReference type="Proteomes" id="UP000011115">
    <property type="component" value="Unassembled WGS sequence"/>
</dbReference>
<evidence type="ECO:0000313" key="2">
    <source>
        <dbReference type="Proteomes" id="UP000011115"/>
    </source>
</evidence>
<dbReference type="EnsemblPlants" id="PGSC0003DMT400088175">
    <property type="protein sequence ID" value="PGSC0003DMT400088175"/>
    <property type="gene ID" value="PGSC0003DMG400037746"/>
</dbReference>
<evidence type="ECO:0000313" key="1">
    <source>
        <dbReference type="EnsemblPlants" id="PGSC0003DMT400088175"/>
    </source>
</evidence>
<sequence length="93" mass="9937">MGRAATKASLSQSSQNVRVRLPGTTLRVHEEDHNTWPSKLPGQLEVVIGGCVSASRTCSTNGQKVASHRGPAPPMAKKLLRVALAPRTLLSRI</sequence>
<proteinExistence type="predicted"/>
<dbReference type="InParanoid" id="M1DFD9"/>
<dbReference type="AlphaFoldDB" id="M1DFD9"/>
<dbReference type="Gramene" id="PGSC0003DMT400088175">
    <property type="protein sequence ID" value="PGSC0003DMT400088175"/>
    <property type="gene ID" value="PGSC0003DMG400037746"/>
</dbReference>
<organism evidence="1 2">
    <name type="scientific">Solanum tuberosum</name>
    <name type="common">Potato</name>
    <dbReference type="NCBI Taxonomy" id="4113"/>
    <lineage>
        <taxon>Eukaryota</taxon>
        <taxon>Viridiplantae</taxon>
        <taxon>Streptophyta</taxon>
        <taxon>Embryophyta</taxon>
        <taxon>Tracheophyta</taxon>
        <taxon>Spermatophyta</taxon>
        <taxon>Magnoliopsida</taxon>
        <taxon>eudicotyledons</taxon>
        <taxon>Gunneridae</taxon>
        <taxon>Pentapetalae</taxon>
        <taxon>asterids</taxon>
        <taxon>lamiids</taxon>
        <taxon>Solanales</taxon>
        <taxon>Solanaceae</taxon>
        <taxon>Solanoideae</taxon>
        <taxon>Solaneae</taxon>
        <taxon>Solanum</taxon>
    </lineage>
</organism>
<name>M1DFD9_SOLTU</name>
<protein>
    <submittedName>
        <fullName evidence="1">Uncharacterized protein</fullName>
    </submittedName>
</protein>
<reference evidence="1" key="2">
    <citation type="submission" date="2015-06" db="UniProtKB">
        <authorList>
            <consortium name="EnsemblPlants"/>
        </authorList>
    </citation>
    <scope>IDENTIFICATION</scope>
    <source>
        <strain evidence="1">DM1-3 516 R44</strain>
    </source>
</reference>
<dbReference type="PaxDb" id="4113-PGSC0003DMT400088175"/>